<evidence type="ECO:0000313" key="1">
    <source>
        <dbReference type="EMBL" id="ERI79368.1"/>
    </source>
</evidence>
<dbReference type="EMBL" id="AWSU01000074">
    <property type="protein sequence ID" value="ERI79368.1"/>
    <property type="molecule type" value="Genomic_DNA"/>
</dbReference>
<reference evidence="1 2" key="1">
    <citation type="submission" date="2013-07" db="EMBL/GenBank/DDBJ databases">
        <authorList>
            <person name="Weinstock G."/>
            <person name="Sodergren E."/>
            <person name="Wylie T."/>
            <person name="Fulton L."/>
            <person name="Fulton R."/>
            <person name="Fronick C."/>
            <person name="O'Laughlin M."/>
            <person name="Godfrey J."/>
            <person name="Miner T."/>
            <person name="Herter B."/>
            <person name="Appelbaum E."/>
            <person name="Cordes M."/>
            <person name="Lek S."/>
            <person name="Wollam A."/>
            <person name="Pepin K.H."/>
            <person name="Palsikar V.B."/>
            <person name="Mitreva M."/>
            <person name="Wilson R.K."/>
        </authorList>
    </citation>
    <scope>NUCLEOTIDE SEQUENCE [LARGE SCALE GENOMIC DNA]</scope>
    <source>
        <strain evidence="1 2">ATCC 14940</strain>
    </source>
</reference>
<comment type="caution">
    <text evidence="1">The sequence shown here is derived from an EMBL/GenBank/DDBJ whole genome shotgun (WGS) entry which is preliminary data.</text>
</comment>
<organism evidence="1 2">
    <name type="scientific">[Clostridium] symbiosum ATCC 14940</name>
    <dbReference type="NCBI Taxonomy" id="411472"/>
    <lineage>
        <taxon>Bacteria</taxon>
        <taxon>Bacillati</taxon>
        <taxon>Bacillota</taxon>
        <taxon>Clostridia</taxon>
        <taxon>Lachnospirales</taxon>
        <taxon>Lachnospiraceae</taxon>
        <taxon>Otoolea</taxon>
    </lineage>
</organism>
<dbReference type="RefSeq" id="WP_021641427.1">
    <property type="nucleotide sequence ID" value="NZ_KE992856.1"/>
</dbReference>
<evidence type="ECO:0000313" key="2">
    <source>
        <dbReference type="Proteomes" id="UP000016491"/>
    </source>
</evidence>
<proteinExistence type="predicted"/>
<sequence length="110" mass="12408">MGFKDIVREDIRNIFLDTEEFGTPHLINDRKIPIVIDDNEMIEREKRSTGTDSAEGIYKRQILFYVAASEFGPLPAAGRTLTLDGRLYQITDAINEDGVYSISLKAVRAT</sequence>
<dbReference type="AlphaFoldDB" id="A0ABC9U1M4"/>
<gene>
    <name evidence="1" type="ORF">CLOSYM_00907</name>
</gene>
<name>A0ABC9U1M4_CLOSY</name>
<dbReference type="Proteomes" id="UP000016491">
    <property type="component" value="Unassembled WGS sequence"/>
</dbReference>
<accession>A0ABC9U1M4</accession>
<protein>
    <submittedName>
        <fullName evidence="1">Uncharacterized protein</fullName>
    </submittedName>
</protein>